<evidence type="ECO:0008006" key="3">
    <source>
        <dbReference type="Google" id="ProtNLM"/>
    </source>
</evidence>
<evidence type="ECO:0000313" key="2">
    <source>
        <dbReference type="Proteomes" id="UP000436911"/>
    </source>
</evidence>
<dbReference type="Proteomes" id="UP000436911">
    <property type="component" value="Unassembled WGS sequence"/>
</dbReference>
<comment type="caution">
    <text evidence="1">The sequence shown here is derived from an EMBL/GenBank/DDBJ whole genome shotgun (WGS) entry which is preliminary data.</text>
</comment>
<organism evidence="1 2">
    <name type="scientific">Agrobacterium vitis</name>
    <name type="common">Rhizobium vitis</name>
    <dbReference type="NCBI Taxonomy" id="373"/>
    <lineage>
        <taxon>Bacteria</taxon>
        <taxon>Pseudomonadati</taxon>
        <taxon>Pseudomonadota</taxon>
        <taxon>Alphaproteobacteria</taxon>
        <taxon>Hyphomicrobiales</taxon>
        <taxon>Rhizobiaceae</taxon>
        <taxon>Rhizobium/Agrobacterium group</taxon>
        <taxon>Agrobacterium</taxon>
    </lineage>
</organism>
<gene>
    <name evidence="1" type="ORF">DXT89_14080</name>
</gene>
<reference evidence="1 2" key="1">
    <citation type="submission" date="2018-08" db="EMBL/GenBank/DDBJ databases">
        <title>Genome sequencing of Agrobacterium vitis strain ICMP 10754.</title>
        <authorList>
            <person name="Visnovsky S.B."/>
            <person name="Pitman A.R."/>
        </authorList>
    </citation>
    <scope>NUCLEOTIDE SEQUENCE [LARGE SCALE GENOMIC DNA]</scope>
    <source>
        <strain evidence="1 2">ICMP 10754</strain>
    </source>
</reference>
<dbReference type="EMBL" id="QUSG01000006">
    <property type="protein sequence ID" value="KAA3527107.1"/>
    <property type="molecule type" value="Genomic_DNA"/>
</dbReference>
<dbReference type="InterPro" id="IPR025528">
    <property type="entry name" value="BrnA_antitoxin"/>
</dbReference>
<evidence type="ECO:0000313" key="1">
    <source>
        <dbReference type="EMBL" id="KAA3527107.1"/>
    </source>
</evidence>
<accession>A0A7J4X4P7</accession>
<proteinExistence type="predicted"/>
<dbReference type="AlphaFoldDB" id="A0A7J4X4P7"/>
<protein>
    <recommendedName>
        <fullName evidence="3">BrnA antitoxin family protein</fullName>
    </recommendedName>
</protein>
<name>A0A7J4X4P7_AGRVI</name>
<sequence>MAIIFAKDKTLAATTCLAKDCKPDAAHCDGKKKRGRPHSGNETVTLRLSSAVLDCYRGTGKGWQARLNADLKKLAGL</sequence>
<dbReference type="Pfam" id="PF14384">
    <property type="entry name" value="BrnA_antitoxin"/>
    <property type="match status" value="1"/>
</dbReference>
<dbReference type="RefSeq" id="WP_149916829.1">
    <property type="nucleotide sequence ID" value="NZ_QUSG01000006.1"/>
</dbReference>